<keyword evidence="4" id="KW-0347">Helicase</keyword>
<dbReference type="Gene3D" id="3.30.870.10">
    <property type="entry name" value="Endonuclease Chain A"/>
    <property type="match status" value="1"/>
</dbReference>
<dbReference type="InterPro" id="IPR025202">
    <property type="entry name" value="PLD-like_dom"/>
</dbReference>
<dbReference type="KEGG" id="nhu:H0264_15780"/>
<evidence type="ECO:0000259" key="8">
    <source>
        <dbReference type="PROSITE" id="PS50035"/>
    </source>
</evidence>
<evidence type="ECO:0000256" key="2">
    <source>
        <dbReference type="ARBA" id="ARBA00022741"/>
    </source>
</evidence>
<keyword evidence="2" id="KW-0547">Nucleotide-binding</keyword>
<dbReference type="PROSITE" id="PS50035">
    <property type="entry name" value="PLD"/>
    <property type="match status" value="1"/>
</dbReference>
<dbReference type="InterPro" id="IPR027417">
    <property type="entry name" value="P-loop_NTPase"/>
</dbReference>
<dbReference type="SUPFAM" id="SSF52540">
    <property type="entry name" value="P-loop containing nucleoside triphosphate hydrolases"/>
    <property type="match status" value="1"/>
</dbReference>
<dbReference type="InterPro" id="IPR047187">
    <property type="entry name" value="SF1_C_Upf1"/>
</dbReference>
<evidence type="ECO:0000256" key="4">
    <source>
        <dbReference type="ARBA" id="ARBA00022806"/>
    </source>
</evidence>
<keyword evidence="6" id="KW-0175">Coiled coil</keyword>
<dbReference type="EMBL" id="CP059399">
    <property type="protein sequence ID" value="QLY33490.1"/>
    <property type="molecule type" value="Genomic_DNA"/>
</dbReference>
<keyword evidence="5" id="KW-0067">ATP-binding</keyword>
<comment type="similarity">
    <text evidence="1">Belongs to the DNA2/NAM7 helicase family.</text>
</comment>
<dbReference type="AlphaFoldDB" id="A0A7D6VN85"/>
<evidence type="ECO:0000256" key="3">
    <source>
        <dbReference type="ARBA" id="ARBA00022801"/>
    </source>
</evidence>
<dbReference type="SUPFAM" id="SSF56024">
    <property type="entry name" value="Phospholipase D/nuclease"/>
    <property type="match status" value="1"/>
</dbReference>
<dbReference type="Pfam" id="PF13087">
    <property type="entry name" value="AAA_12"/>
    <property type="match status" value="1"/>
</dbReference>
<feature type="coiled-coil region" evidence="6">
    <location>
        <begin position="319"/>
        <end position="381"/>
    </location>
</feature>
<dbReference type="InterPro" id="IPR001736">
    <property type="entry name" value="PLipase_D/transphosphatidylase"/>
</dbReference>
<evidence type="ECO:0000256" key="6">
    <source>
        <dbReference type="SAM" id="Coils"/>
    </source>
</evidence>
<reference evidence="9 10" key="1">
    <citation type="submission" date="2020-07" db="EMBL/GenBank/DDBJ databases">
        <authorList>
            <person name="Zhuang K."/>
            <person name="Ran Y."/>
        </authorList>
    </citation>
    <scope>NUCLEOTIDE SEQUENCE [LARGE SCALE GENOMIC DNA]</scope>
    <source>
        <strain evidence="9 10">WCH-YHL-001</strain>
    </source>
</reference>
<evidence type="ECO:0000256" key="1">
    <source>
        <dbReference type="ARBA" id="ARBA00007913"/>
    </source>
</evidence>
<evidence type="ECO:0000256" key="5">
    <source>
        <dbReference type="ARBA" id="ARBA00022840"/>
    </source>
</evidence>
<dbReference type="InterPro" id="IPR014001">
    <property type="entry name" value="Helicase_ATP-bd"/>
</dbReference>
<evidence type="ECO:0000256" key="7">
    <source>
        <dbReference type="SAM" id="MobiDB-lite"/>
    </source>
</evidence>
<dbReference type="SMART" id="SM00382">
    <property type="entry name" value="AAA"/>
    <property type="match status" value="1"/>
</dbReference>
<gene>
    <name evidence="9" type="ORF">H0264_15780</name>
</gene>
<proteinExistence type="inferred from homology"/>
<dbReference type="Pfam" id="PF13091">
    <property type="entry name" value="PLDc_2"/>
    <property type="match status" value="1"/>
</dbReference>
<dbReference type="Pfam" id="PF13086">
    <property type="entry name" value="AAA_11"/>
    <property type="match status" value="1"/>
</dbReference>
<keyword evidence="10" id="KW-1185">Reference proteome</keyword>
<protein>
    <submittedName>
        <fullName evidence="9">AAA family ATPase</fullName>
    </submittedName>
</protein>
<dbReference type="GO" id="GO:0006793">
    <property type="term" value="P:phosphorus metabolic process"/>
    <property type="evidence" value="ECO:0007669"/>
    <property type="project" value="UniProtKB-ARBA"/>
</dbReference>
<dbReference type="CDD" id="cd18808">
    <property type="entry name" value="SF1_C_Upf1"/>
    <property type="match status" value="1"/>
</dbReference>
<organism evidence="9 10">
    <name type="scientific">Nocardia huaxiensis</name>
    <dbReference type="NCBI Taxonomy" id="2755382"/>
    <lineage>
        <taxon>Bacteria</taxon>
        <taxon>Bacillati</taxon>
        <taxon>Actinomycetota</taxon>
        <taxon>Actinomycetes</taxon>
        <taxon>Mycobacteriales</taxon>
        <taxon>Nocardiaceae</taxon>
        <taxon>Nocardia</taxon>
    </lineage>
</organism>
<dbReference type="RefSeq" id="WP_181584654.1">
    <property type="nucleotide sequence ID" value="NZ_CP059399.1"/>
</dbReference>
<dbReference type="SMART" id="SM00487">
    <property type="entry name" value="DEXDc"/>
    <property type="match status" value="1"/>
</dbReference>
<dbReference type="PANTHER" id="PTHR43788">
    <property type="entry name" value="DNA2/NAM7 HELICASE FAMILY MEMBER"/>
    <property type="match status" value="1"/>
</dbReference>
<dbReference type="InterPro" id="IPR041677">
    <property type="entry name" value="DNA2/NAM7_AAA_11"/>
</dbReference>
<dbReference type="GO" id="GO:0016787">
    <property type="term" value="F:hydrolase activity"/>
    <property type="evidence" value="ECO:0007669"/>
    <property type="project" value="UniProtKB-KW"/>
</dbReference>
<evidence type="ECO:0000313" key="9">
    <source>
        <dbReference type="EMBL" id="QLY33490.1"/>
    </source>
</evidence>
<evidence type="ECO:0000313" key="10">
    <source>
        <dbReference type="Proteomes" id="UP000515512"/>
    </source>
</evidence>
<dbReference type="Gene3D" id="3.40.50.300">
    <property type="entry name" value="P-loop containing nucleotide triphosphate hydrolases"/>
    <property type="match status" value="2"/>
</dbReference>
<dbReference type="InterPro" id="IPR003593">
    <property type="entry name" value="AAA+_ATPase"/>
</dbReference>
<accession>A0A7D6VN85</accession>
<dbReference type="GO" id="GO:0043139">
    <property type="term" value="F:5'-3' DNA helicase activity"/>
    <property type="evidence" value="ECO:0007669"/>
    <property type="project" value="TreeGrafter"/>
</dbReference>
<dbReference type="PANTHER" id="PTHR43788:SF8">
    <property type="entry name" value="DNA-BINDING PROTEIN SMUBP-2"/>
    <property type="match status" value="1"/>
</dbReference>
<feature type="domain" description="PLD phosphodiesterase" evidence="8">
    <location>
        <begin position="841"/>
        <end position="868"/>
    </location>
</feature>
<dbReference type="Proteomes" id="UP000515512">
    <property type="component" value="Chromosome"/>
</dbReference>
<name>A0A7D6VN85_9NOCA</name>
<feature type="compositionally biased region" description="Basic and acidic residues" evidence="7">
    <location>
        <begin position="892"/>
        <end position="908"/>
    </location>
</feature>
<dbReference type="InterPro" id="IPR050534">
    <property type="entry name" value="Coronavir_polyprotein_1ab"/>
</dbReference>
<dbReference type="InterPro" id="IPR041679">
    <property type="entry name" value="DNA2/NAM7-like_C"/>
</dbReference>
<sequence length="963" mass="107718">MSRPVPIDQLLHAVRLEIDAALSDSRAGDSVPLRLAHGDGSTIFEFAVARKSPPHTKVLIRRAGSQQKWIPGSAVWLSDERVRVTLDSPAHDGLQTAELREDNTAPLRALERRIDTAHNTLDLDKAGWTLGQGRPVSGKREDAAKWVRGYAGLQLNAQQRAAIEFALGGELTFVWGPPGTGKTAVIGHIVEGCVRQGLRVLFVAPTNVAVDQALERICDLLREEPGFEFGLVQRAGEIELPSLMDRYGSAIDVDRLASRFDSDLSIQLAAAQISREGAQRRLENLEELGMLLRWQEIERELSEIRREIGEIGQPSGMFAQRRQRRLAELDNAIASLRSEQVNIKALLAHSDRLEPRRVPPQDRIDQRIDELNRELDGVEFEAVKSDLETALQAVVELTERRSKIRELLAQSCRVLGTTVARTIQSARVMDEVDVVVVDEAAMVNLPSAWCVAGMARRRIVFAGDFRQLPAVTRASNERGLSADDRDHARLWMDRDVFHSAGLVGPDGVVRPDPRLVALTQQYRMRSAICELVNTIAYPDMPLTTGRIDSTSVSEDSLVASPLVLIDTSGAQQRLGTSNTGTPTANPVHAAIIHELVRALQYETVLPARYANEGRADSTLAVITPYRDQVQSLTASLNYRFGEKYNGMVDTVHRFQGSERPIVIIDTVAGASSKVGTFYESAGLSSSTCRLLNVAVSRARDHLVVVADLNFLREKLLPRGEARKMIDHLATYAYYIPVDQLVPIRSADELGRMPADERNRPAFFPHDEVPLAVDWDFKNARSSIDIYCAFLDTDAVNRWLPRLQPRIDAGVTVRIHTRNHQPDSRAGRLASRLRAAGCEMQQREQMHEKVVIVDEEILWHGSLNLLANRGPTDLMMRITDRGSCERVRKIIQRAQRDRSDDHKKAERRSPKPSTVAGDRRYLRGDVPMSDNDEIKRVARGRWDPKRGQWWVSIDVPIELVQKWL</sequence>
<feature type="region of interest" description="Disordered" evidence="7">
    <location>
        <begin position="892"/>
        <end position="926"/>
    </location>
</feature>
<dbReference type="GO" id="GO:0005524">
    <property type="term" value="F:ATP binding"/>
    <property type="evidence" value="ECO:0007669"/>
    <property type="project" value="UniProtKB-KW"/>
</dbReference>
<keyword evidence="3" id="KW-0378">Hydrolase</keyword>